<dbReference type="GO" id="GO:0016887">
    <property type="term" value="F:ATP hydrolysis activity"/>
    <property type="evidence" value="ECO:0007669"/>
    <property type="project" value="InterPro"/>
</dbReference>
<reference evidence="3 4" key="1">
    <citation type="submission" date="2019-08" db="EMBL/GenBank/DDBJ databases">
        <authorList>
            <person name="Khan S.A."/>
            <person name="Jeon C.O."/>
            <person name="Jeong S.E."/>
        </authorList>
    </citation>
    <scope>NUCLEOTIDE SEQUENCE [LARGE SCALE GENOMIC DNA]</scope>
    <source>
        <strain evidence="4">IMCC1728</strain>
    </source>
</reference>
<comment type="caution">
    <text evidence="3">The sequence shown here is derived from an EMBL/GenBank/DDBJ whole genome shotgun (WGS) entry which is preliminary data.</text>
</comment>
<dbReference type="SUPFAM" id="SSF52540">
    <property type="entry name" value="P-loop containing nucleoside triphosphate hydrolases"/>
    <property type="match status" value="1"/>
</dbReference>
<feature type="region of interest" description="Disordered" evidence="1">
    <location>
        <begin position="1"/>
        <end position="87"/>
    </location>
</feature>
<name>A0A5C6U0Y0_9BURK</name>
<dbReference type="PANTHER" id="PTHR35894">
    <property type="entry name" value="GENERAL SECRETION PATHWAY PROTEIN A-RELATED"/>
    <property type="match status" value="1"/>
</dbReference>
<feature type="region of interest" description="Disordered" evidence="1">
    <location>
        <begin position="335"/>
        <end position="371"/>
    </location>
</feature>
<proteinExistence type="predicted"/>
<accession>A0A5C6U0Y0</accession>
<evidence type="ECO:0000256" key="1">
    <source>
        <dbReference type="SAM" id="MobiDB-lite"/>
    </source>
</evidence>
<sequence length="371" mass="40169">MPPSGGAYSPDVRAPFRDQRAALPAQPRPELLLRQPGPPCGPGSAAPRARRAQRLRGHQRRDRRGQDHADAHAAGRDRLHRAGRRPVLSTQLEADDLRRAVALSFGIRVDSAAPDDVERALQSFLLALAKDGRRAVLIVDEAQNLDRSAFHWLLSLEKGHSPTRIPMKVCLIGQPELRDIVNSGDHIELRARVAVQCHLGPLGPGETGAYIRHRLERVGWKGSPSFEPSAFEEIHRWTGGIPRRINLLCNRLMLSRFLGDSMRIDAASVEQTATDLRAEIGDSSPVPPPVPTAAAALPVLREEVAAPPVVAPAPAAAVPAAKPGVDVELDVDVEPVSDRPQPAMPALRRGANPGRCCAWSAGRASTSRPRR</sequence>
<evidence type="ECO:0000313" key="3">
    <source>
        <dbReference type="EMBL" id="TXC66399.1"/>
    </source>
</evidence>
<dbReference type="EMBL" id="VOPW01000001">
    <property type="protein sequence ID" value="TXC66399.1"/>
    <property type="molecule type" value="Genomic_DNA"/>
</dbReference>
<feature type="compositionally biased region" description="Basic and acidic residues" evidence="1">
    <location>
        <begin position="64"/>
        <end position="77"/>
    </location>
</feature>
<protein>
    <submittedName>
        <fullName evidence="3">AAA family ATPase</fullName>
    </submittedName>
</protein>
<evidence type="ECO:0000259" key="2">
    <source>
        <dbReference type="Pfam" id="PF13401"/>
    </source>
</evidence>
<feature type="domain" description="ORC1/DEAH AAA+ ATPase" evidence="2">
    <location>
        <begin position="93"/>
        <end position="180"/>
    </location>
</feature>
<dbReference type="InterPro" id="IPR049945">
    <property type="entry name" value="AAA_22"/>
</dbReference>
<organism evidence="3 4">
    <name type="scientific">Piscinibacter aquaticus</name>
    <dbReference type="NCBI Taxonomy" id="392597"/>
    <lineage>
        <taxon>Bacteria</taxon>
        <taxon>Pseudomonadati</taxon>
        <taxon>Pseudomonadota</taxon>
        <taxon>Betaproteobacteria</taxon>
        <taxon>Burkholderiales</taxon>
        <taxon>Sphaerotilaceae</taxon>
        <taxon>Piscinibacter</taxon>
    </lineage>
</organism>
<gene>
    <name evidence="3" type="ORF">FSC37_12795</name>
</gene>
<dbReference type="InterPro" id="IPR052026">
    <property type="entry name" value="ExeA_AAA_ATPase_DNA-bind"/>
</dbReference>
<keyword evidence="4" id="KW-1185">Reference proteome</keyword>
<dbReference type="PANTHER" id="PTHR35894:SF1">
    <property type="entry name" value="PHOSPHORIBULOKINASE _ URIDINE KINASE FAMILY"/>
    <property type="match status" value="1"/>
</dbReference>
<dbReference type="Pfam" id="PF13401">
    <property type="entry name" value="AAA_22"/>
    <property type="match status" value="1"/>
</dbReference>
<dbReference type="Proteomes" id="UP000321832">
    <property type="component" value="Unassembled WGS sequence"/>
</dbReference>
<feature type="compositionally biased region" description="Basic residues" evidence="1">
    <location>
        <begin position="48"/>
        <end position="63"/>
    </location>
</feature>
<evidence type="ECO:0000313" key="4">
    <source>
        <dbReference type="Proteomes" id="UP000321832"/>
    </source>
</evidence>
<dbReference type="InterPro" id="IPR027417">
    <property type="entry name" value="P-loop_NTPase"/>
</dbReference>
<dbReference type="AlphaFoldDB" id="A0A5C6U0Y0"/>